<dbReference type="OrthoDB" id="10022108at2759"/>
<name>X6MUA6_RETFI</name>
<dbReference type="Proteomes" id="UP000023152">
    <property type="component" value="Unassembled WGS sequence"/>
</dbReference>
<gene>
    <name evidence="1" type="ORF">RFI_19746</name>
</gene>
<accession>X6MUA6</accession>
<organism evidence="1 2">
    <name type="scientific">Reticulomyxa filosa</name>
    <dbReference type="NCBI Taxonomy" id="46433"/>
    <lineage>
        <taxon>Eukaryota</taxon>
        <taxon>Sar</taxon>
        <taxon>Rhizaria</taxon>
        <taxon>Retaria</taxon>
        <taxon>Foraminifera</taxon>
        <taxon>Monothalamids</taxon>
        <taxon>Reticulomyxidae</taxon>
        <taxon>Reticulomyxa</taxon>
    </lineage>
</organism>
<reference evidence="1 2" key="1">
    <citation type="journal article" date="2013" name="Curr. Biol.">
        <title>The Genome of the Foraminiferan Reticulomyxa filosa.</title>
        <authorList>
            <person name="Glockner G."/>
            <person name="Hulsmann N."/>
            <person name="Schleicher M."/>
            <person name="Noegel A.A."/>
            <person name="Eichinger L."/>
            <person name="Gallinger C."/>
            <person name="Pawlowski J."/>
            <person name="Sierra R."/>
            <person name="Euteneuer U."/>
            <person name="Pillet L."/>
            <person name="Moustafa A."/>
            <person name="Platzer M."/>
            <person name="Groth M."/>
            <person name="Szafranski K."/>
            <person name="Schliwa M."/>
        </authorList>
    </citation>
    <scope>NUCLEOTIDE SEQUENCE [LARGE SCALE GENOMIC DNA]</scope>
</reference>
<sequence>MIRRLYLYILKLQVSTTLEKITSRFNEMQQQSEQKIDENGKEDKTKNYMQNFGLLKRRNKKTTNPEINRIFCSGMYQFENQIKKLKKLLEKWGLIERFKGLPMVKVTFTNTNGTKRAMQEKNIYIGFNMAECEYFDNFPSRPRSMIVQRKRNVSIVEGIIISRKYSIICTVIQTRQQIGIKLSASMTEMMTFFQQFASAF</sequence>
<keyword evidence="2" id="KW-1185">Reference proteome</keyword>
<evidence type="ECO:0000313" key="2">
    <source>
        <dbReference type="Proteomes" id="UP000023152"/>
    </source>
</evidence>
<comment type="caution">
    <text evidence="1">The sequence shown here is derived from an EMBL/GenBank/DDBJ whole genome shotgun (WGS) entry which is preliminary data.</text>
</comment>
<evidence type="ECO:0000313" key="1">
    <source>
        <dbReference type="EMBL" id="ETO17573.1"/>
    </source>
</evidence>
<protein>
    <submittedName>
        <fullName evidence="1">Uncharacterized protein</fullName>
    </submittedName>
</protein>
<proteinExistence type="predicted"/>
<dbReference type="AlphaFoldDB" id="X6MUA6"/>
<dbReference type="EMBL" id="ASPP01016376">
    <property type="protein sequence ID" value="ETO17573.1"/>
    <property type="molecule type" value="Genomic_DNA"/>
</dbReference>